<proteinExistence type="inferred from homology"/>
<dbReference type="GO" id="GO:0000139">
    <property type="term" value="C:Golgi membrane"/>
    <property type="evidence" value="ECO:0007669"/>
    <property type="project" value="UniProtKB-SubCell"/>
</dbReference>
<feature type="compositionally biased region" description="Acidic residues" evidence="5">
    <location>
        <begin position="144"/>
        <end position="153"/>
    </location>
</feature>
<evidence type="ECO:0000256" key="3">
    <source>
        <dbReference type="ARBA" id="ARBA00022676"/>
    </source>
</evidence>
<dbReference type="PANTHER" id="PTHR31311:SF44">
    <property type="entry name" value="GLYCOSYLTRANSFERASE 2-RELATED"/>
    <property type="match status" value="1"/>
</dbReference>
<feature type="compositionally biased region" description="Basic and acidic residues" evidence="5">
    <location>
        <begin position="104"/>
        <end position="143"/>
    </location>
</feature>
<feature type="compositionally biased region" description="Basic and acidic residues" evidence="5">
    <location>
        <begin position="230"/>
        <end position="250"/>
    </location>
</feature>
<evidence type="ECO:0000313" key="6">
    <source>
        <dbReference type="EMBL" id="KAL3688337.1"/>
    </source>
</evidence>
<comment type="subcellular location">
    <subcellularLocation>
        <location evidence="1">Golgi apparatus membrane</location>
        <topology evidence="1">Single-pass type II membrane protein</topology>
    </subcellularLocation>
</comment>
<dbReference type="Gene3D" id="3.90.550.10">
    <property type="entry name" value="Spore Coat Polysaccharide Biosynthesis Protein SpsA, Chain A"/>
    <property type="match status" value="1"/>
</dbReference>
<evidence type="ECO:0000256" key="2">
    <source>
        <dbReference type="ARBA" id="ARBA00005664"/>
    </source>
</evidence>
<name>A0ABD3HA05_9MARC</name>
<feature type="compositionally biased region" description="Basic and acidic residues" evidence="5">
    <location>
        <begin position="211"/>
        <end position="223"/>
    </location>
</feature>
<evidence type="ECO:0000256" key="1">
    <source>
        <dbReference type="ARBA" id="ARBA00004323"/>
    </source>
</evidence>
<comment type="similarity">
    <text evidence="2">Belongs to the glycosyltransferase 34 family.</text>
</comment>
<sequence length="646" mass="73852">MGLRNWRSGLSARVGQRTVTAVQFLIIASLGSIVLLRDSLGFGVDVNLNSSSPLDTGPLDGAGIHDLYGPKRNIASVNEKQARELESIPNPTDIPTDSSNSFEQRSEEKSKKAKGDQVVEAEFKGKKDLPVESIPQDRKKVEDVSLDNDEEEQITQFDKARESRGRPRGKDVSKELREENDIEVKEHEHMFLAVDKPPREFTIPEDLQELQPKETEVVKENAKTSHKKVVHEEVAEEHVKEALQVEKVPTESDNSNEQKLADNPEQLQAEGGGIKAEETDKPENPEPVKPKSPPKPPVFPGEPFSLGKNPKNWDQQRKGWLEKYPWMRTNAEGKPRVLIVTGSAPWPCASPIGDHVQLKSLKNKIDYARQHHHEIFYNIAHLERSMTSFWAKLPIIRKLMLTHPEVEWIFWVDADAVFTDMLFELPLEKYDEYNVIAWGWEQGLYKEKNWLALNDGSFLFRNCQWSLDFLEIWAPMGPEGEIRNKWGEYFSAYMSHRDANFPADDQSAMVHLFLSRTELQSKLRLESDFEMSGYWEDHVNKYEEFMTMPGNHPGLGGKTWPFITHFTGCQPCSGNHNPMYSGEECVRHMERAYNFADNQVLQPMGFMHENLTTFVVKKVKEDSEDYNILESLGPNTWASASESYGL</sequence>
<keyword evidence="7" id="KW-1185">Reference proteome</keyword>
<keyword evidence="3" id="KW-0328">Glycosyltransferase</keyword>
<feature type="region of interest" description="Disordered" evidence="5">
    <location>
        <begin position="85"/>
        <end position="183"/>
    </location>
</feature>
<dbReference type="Proteomes" id="UP001633002">
    <property type="component" value="Unassembled WGS sequence"/>
</dbReference>
<keyword evidence="4" id="KW-0808">Transferase</keyword>
<dbReference type="InterPro" id="IPR029044">
    <property type="entry name" value="Nucleotide-diphossugar_trans"/>
</dbReference>
<feature type="compositionally biased region" description="Pro residues" evidence="5">
    <location>
        <begin position="290"/>
        <end position="300"/>
    </location>
</feature>
<protein>
    <submittedName>
        <fullName evidence="6">Uncharacterized protein</fullName>
    </submittedName>
</protein>
<evidence type="ECO:0000256" key="4">
    <source>
        <dbReference type="ARBA" id="ARBA00022679"/>
    </source>
</evidence>
<gene>
    <name evidence="6" type="ORF">R1sor_014646</name>
</gene>
<comment type="caution">
    <text evidence="6">The sequence shown here is derived from an EMBL/GenBank/DDBJ whole genome shotgun (WGS) entry which is preliminary data.</text>
</comment>
<feature type="compositionally biased region" description="Basic and acidic residues" evidence="5">
    <location>
        <begin position="158"/>
        <end position="183"/>
    </location>
</feature>
<evidence type="ECO:0000256" key="5">
    <source>
        <dbReference type="SAM" id="MobiDB-lite"/>
    </source>
</evidence>
<dbReference type="PANTHER" id="PTHR31311">
    <property type="entry name" value="XYLOGLUCAN 6-XYLOSYLTRANSFERASE 5-RELATED-RELATED"/>
    <property type="match status" value="1"/>
</dbReference>
<reference evidence="6 7" key="1">
    <citation type="submission" date="2024-09" db="EMBL/GenBank/DDBJ databases">
        <title>Chromosome-scale assembly of Riccia sorocarpa.</title>
        <authorList>
            <person name="Paukszto L."/>
        </authorList>
    </citation>
    <scope>NUCLEOTIDE SEQUENCE [LARGE SCALE GENOMIC DNA]</scope>
    <source>
        <strain evidence="6">LP-2024</strain>
        <tissue evidence="6">Aerial parts of the thallus</tissue>
    </source>
</reference>
<dbReference type="AlphaFoldDB" id="A0ABD3HA05"/>
<dbReference type="GO" id="GO:0016757">
    <property type="term" value="F:glycosyltransferase activity"/>
    <property type="evidence" value="ECO:0007669"/>
    <property type="project" value="UniProtKB-KW"/>
</dbReference>
<evidence type="ECO:0000313" key="7">
    <source>
        <dbReference type="Proteomes" id="UP001633002"/>
    </source>
</evidence>
<feature type="compositionally biased region" description="Basic and acidic residues" evidence="5">
    <location>
        <begin position="275"/>
        <end position="289"/>
    </location>
</feature>
<feature type="region of interest" description="Disordered" evidence="5">
    <location>
        <begin position="205"/>
        <end position="313"/>
    </location>
</feature>
<accession>A0ABD3HA05</accession>
<organism evidence="6 7">
    <name type="scientific">Riccia sorocarpa</name>
    <dbReference type="NCBI Taxonomy" id="122646"/>
    <lineage>
        <taxon>Eukaryota</taxon>
        <taxon>Viridiplantae</taxon>
        <taxon>Streptophyta</taxon>
        <taxon>Embryophyta</taxon>
        <taxon>Marchantiophyta</taxon>
        <taxon>Marchantiopsida</taxon>
        <taxon>Marchantiidae</taxon>
        <taxon>Marchantiales</taxon>
        <taxon>Ricciaceae</taxon>
        <taxon>Riccia</taxon>
    </lineage>
</organism>
<dbReference type="Pfam" id="PF05637">
    <property type="entry name" value="Glyco_transf_34"/>
    <property type="match status" value="1"/>
</dbReference>
<dbReference type="EMBL" id="JBJQOH010000004">
    <property type="protein sequence ID" value="KAL3688337.1"/>
    <property type="molecule type" value="Genomic_DNA"/>
</dbReference>
<feature type="compositionally biased region" description="Polar residues" evidence="5">
    <location>
        <begin position="89"/>
        <end position="103"/>
    </location>
</feature>
<dbReference type="InterPro" id="IPR008630">
    <property type="entry name" value="Glyco_trans_34"/>
</dbReference>